<gene>
    <name evidence="2" type="ORF">Deia_00549</name>
</gene>
<keyword evidence="1" id="KW-1133">Transmembrane helix</keyword>
<feature type="transmembrane region" description="Helical" evidence="1">
    <location>
        <begin position="40"/>
        <end position="60"/>
    </location>
</feature>
<reference evidence="2 3" key="1">
    <citation type="journal article" date="2019" name="ISME J.">
        <title>Deianiraea, an extracellular bacterium associated with the ciliate Paramecium, suggests an alternative scenario for the evolution of Rickettsiales.</title>
        <authorList>
            <person name="Castelli M."/>
            <person name="Sabaneyeva E."/>
            <person name="Lanzoni O."/>
            <person name="Lebedeva N."/>
            <person name="Floriano A.M."/>
            <person name="Gaiarsa S."/>
            <person name="Benken K."/>
            <person name="Modeo L."/>
            <person name="Bandi C."/>
            <person name="Potekhin A."/>
            <person name="Sassera D."/>
            <person name="Petroni G."/>
        </authorList>
    </citation>
    <scope>NUCLEOTIDE SEQUENCE [LARGE SCALE GENOMIC DNA]</scope>
    <source>
        <strain evidence="2">CyL4-1</strain>
    </source>
</reference>
<organism evidence="2 3">
    <name type="scientific">Candidatus Deianiraea vastatrix</name>
    <dbReference type="NCBI Taxonomy" id="2163644"/>
    <lineage>
        <taxon>Bacteria</taxon>
        <taxon>Pseudomonadati</taxon>
        <taxon>Pseudomonadota</taxon>
        <taxon>Alphaproteobacteria</taxon>
        <taxon>Rickettsiales</taxon>
        <taxon>Candidatus Deianiraeaceae</taxon>
        <taxon>Candidatus Deianiraea</taxon>
    </lineage>
</organism>
<protein>
    <submittedName>
        <fullName evidence="2">Uncharacterized protein</fullName>
    </submittedName>
</protein>
<dbReference type="SUPFAM" id="SSF54534">
    <property type="entry name" value="FKBP-like"/>
    <property type="match status" value="1"/>
</dbReference>
<keyword evidence="1" id="KW-0812">Transmembrane</keyword>
<evidence type="ECO:0000256" key="1">
    <source>
        <dbReference type="SAM" id="Phobius"/>
    </source>
</evidence>
<keyword evidence="1" id="KW-0472">Membrane</keyword>
<dbReference type="Proteomes" id="UP000321934">
    <property type="component" value="Chromosome"/>
</dbReference>
<dbReference type="RefSeq" id="WP_146820623.1">
    <property type="nucleotide sequence ID" value="NZ_CP029077.1"/>
</dbReference>
<accession>A0A5B8XGA3</accession>
<sequence length="378" mass="42991">MIKEILRKIFVNIKVFAKSDIGIKITAILIKLYKFLHLRLVVTLCVIYFVLNAVIVNTLFKSIEKNVNTESVLSKVQNAIKEGKETVLTITKVIKAIGIDNMPVHVNTKLSNESGGTIIVVKREDKPTQDFLKNGRFIPLCGANINANIEAFNGKGESFFKSDIDFKLGDFTLPLGLEKAMHKMTTKFQYDAIIPISELFFLNKPSQEIENLKPKINSELVSYSIIFNEIDKSFQIGDFEPRIFYIARGFGENVVCNSSIQARIRVTNLDGSVFVPEFEHTINIGEGYIPYGLEHIMMRLRAGDKISVMLNKDWLKEDKKVKHKLTFLSNKQDYLIFDIGIMDVKQPMILFNAVKTDQEKNRIDLKRIAESAKRSSSN</sequence>
<proteinExistence type="predicted"/>
<dbReference type="AlphaFoldDB" id="A0A5B8XGA3"/>
<name>A0A5B8XGA3_9RICK</name>
<evidence type="ECO:0000313" key="3">
    <source>
        <dbReference type="Proteomes" id="UP000321934"/>
    </source>
</evidence>
<evidence type="ECO:0000313" key="2">
    <source>
        <dbReference type="EMBL" id="QED23344.1"/>
    </source>
</evidence>
<keyword evidence="3" id="KW-1185">Reference proteome</keyword>
<dbReference type="EMBL" id="CP029077">
    <property type="protein sequence ID" value="QED23344.1"/>
    <property type="molecule type" value="Genomic_DNA"/>
</dbReference>